<dbReference type="EMBL" id="FQNF01000161">
    <property type="protein sequence ID" value="SGZ41801.1"/>
    <property type="molecule type" value="Genomic_DNA"/>
</dbReference>
<name>A0A1L0CT92_9ASCO</name>
<keyword evidence="3" id="KW-1185">Reference proteome</keyword>
<evidence type="ECO:0000256" key="1">
    <source>
        <dbReference type="SAM" id="SignalP"/>
    </source>
</evidence>
<proteinExistence type="predicted"/>
<dbReference type="VEuPathDB" id="FungiDB:HGUI_04002"/>
<evidence type="ECO:0000313" key="2">
    <source>
        <dbReference type="EMBL" id="SGZ41801.1"/>
    </source>
</evidence>
<organism evidence="2 3">
    <name type="scientific">Hanseniaspora guilliermondii</name>
    <dbReference type="NCBI Taxonomy" id="56406"/>
    <lineage>
        <taxon>Eukaryota</taxon>
        <taxon>Fungi</taxon>
        <taxon>Dikarya</taxon>
        <taxon>Ascomycota</taxon>
        <taxon>Saccharomycotina</taxon>
        <taxon>Saccharomycetes</taxon>
        <taxon>Saccharomycodales</taxon>
        <taxon>Saccharomycodaceae</taxon>
        <taxon>Hanseniaspora</taxon>
    </lineage>
</organism>
<evidence type="ECO:0000313" key="3">
    <source>
        <dbReference type="Proteomes" id="UP000183365"/>
    </source>
</evidence>
<feature type="chain" id="PRO_5012634269" evidence="1">
    <location>
        <begin position="19"/>
        <end position="471"/>
    </location>
</feature>
<sequence>MQISTFILIVWFFDFNFCLPLNKLLNGQHKICTNNYADGQVSIRSTIRQLLGIPKHHFLSKQINKWIIPTEYTGFKIMKRHSLKNGMSNIFSDITLNYCQEGELIWSKSINNFETPDKNKILWSEPICTYYDDEDSTTYNSDSVYYNKTSLWNRIAKWTLEKTKIKTKTKVDKISLKERALRNPDKLRCYKAARNKKYALQNLTIFLPNQFIGGIFKCDLAQNQTLIDNFMDDSLNWKRNENLTSDILSNLCTVNNSKPLLPLIGDKFENYWSEYNGLKKDNNKFHISIIKTLPFLYTPHILDSTAHSPTNSTNKNDLVIKDSDSVEWTHTLRYRLLDKLRTKSKDKTSNYWYNEISVDESYTFELKEMKNLEKATNLFLKKLQKITDSNYFQEKNIIEEMQLDDNINGKSISTKKAVKHFPKKILFSALTFEEKLTNLLAEKLLSKSIKNLIQENDKLQFKNEHFNYDEL</sequence>
<dbReference type="Proteomes" id="UP000183365">
    <property type="component" value="Unassembled WGS sequence"/>
</dbReference>
<dbReference type="AlphaFoldDB" id="A0A1L0CT92"/>
<feature type="signal peptide" evidence="1">
    <location>
        <begin position="1"/>
        <end position="18"/>
    </location>
</feature>
<gene>
    <name evidence="2" type="ORF">HGUI_04002</name>
</gene>
<accession>A0A1L0CT92</accession>
<reference evidence="3" key="1">
    <citation type="submission" date="2016-11" db="EMBL/GenBank/DDBJ databases">
        <authorList>
            <person name="Guldener U."/>
        </authorList>
    </citation>
    <scope>NUCLEOTIDE SEQUENCE [LARGE SCALE GENOMIC DNA]</scope>
</reference>
<protein>
    <submittedName>
        <fullName evidence="2">Uncharacterized protein</fullName>
    </submittedName>
</protein>
<dbReference type="OrthoDB" id="4024574at2759"/>
<keyword evidence="1" id="KW-0732">Signal</keyword>